<dbReference type="GO" id="GO:0005524">
    <property type="term" value="F:ATP binding"/>
    <property type="evidence" value="ECO:0007669"/>
    <property type="project" value="InterPro"/>
</dbReference>
<gene>
    <name evidence="5" type="ORF">FJR48_02565</name>
</gene>
<dbReference type="Gene3D" id="1.10.510.10">
    <property type="entry name" value="Transferase(Phosphotransferase) domain 1"/>
    <property type="match status" value="1"/>
</dbReference>
<evidence type="ECO:0000256" key="1">
    <source>
        <dbReference type="ARBA" id="ARBA00006739"/>
    </source>
</evidence>
<dbReference type="Gene3D" id="3.90.550.10">
    <property type="entry name" value="Spore Coat Polysaccharide Biosynthesis Protein SpsA, Chain A"/>
    <property type="match status" value="1"/>
</dbReference>
<dbReference type="Proteomes" id="UP000326944">
    <property type="component" value="Chromosome"/>
</dbReference>
<dbReference type="InterPro" id="IPR008266">
    <property type="entry name" value="Tyr_kinase_AS"/>
</dbReference>
<dbReference type="KEGG" id="sulg:FJR48_02565"/>
<evidence type="ECO:0000256" key="2">
    <source>
        <dbReference type="ARBA" id="ARBA00022676"/>
    </source>
</evidence>
<dbReference type="InterPro" id="IPR001173">
    <property type="entry name" value="Glyco_trans_2-like"/>
</dbReference>
<dbReference type="PANTHER" id="PTHR43179:SF12">
    <property type="entry name" value="GALACTOFURANOSYLTRANSFERASE GLFT2"/>
    <property type="match status" value="1"/>
</dbReference>
<sequence>MVSIISVNYNSSDETLDMVKSVRANTKVEYELIIVDNASKDNEVNKLKILENDSDIKLIYSKKNVGFASGNMLGVEKANKDSKYYFFLNNDTLLINNVVDTLYKTLEQNSDIGLASPQLYDENEKRSTTFREFPSVSEKIFGKGFKRFVSLRKIYNNKKEYKDVIDVGIVSGASMFCRAKAFNEIDGLDKNFFLYCEEEDLSQRFHEAGYRVCLEPRAKLIHLSGVSTKRNFLIEREFLISYFYLLTKHLDHLMAFILKLHITLKYLSKINKDVVNKQLFWFCLEFNKDMYSLKHDMNTKYLDFFKSIKEHFKTSTNSIHKARNEIKVVSYNDEEFVIKSFKVPHFINKIVYTFFKDSKAKKSYENSVKIIDFVPKPIGYIEFKKYGLLEDSYFVSKNFKYDLTIREPLLDKNYEDKERIFKEFALFTYKLHERGIFHLDYSPGNILIKKENDSYIFKVVDINRMQFKKLNLSERLLNFSKLWAKDEDLKIIVKEYAKIINEDETMCIEVALDYSQKHKDKKNFKKRLKGQKVVD</sequence>
<dbReference type="PROSITE" id="PS00109">
    <property type="entry name" value="PROTEIN_KINASE_TYR"/>
    <property type="match status" value="1"/>
</dbReference>
<accession>A0A5P8NYZ5</accession>
<dbReference type="RefSeq" id="WP_152306608.1">
    <property type="nucleotide sequence ID" value="NZ_CP043617.1"/>
</dbReference>
<dbReference type="InterPro" id="IPR011009">
    <property type="entry name" value="Kinase-like_dom_sf"/>
</dbReference>
<dbReference type="GO" id="GO:0016757">
    <property type="term" value="F:glycosyltransferase activity"/>
    <property type="evidence" value="ECO:0007669"/>
    <property type="project" value="UniProtKB-KW"/>
</dbReference>
<dbReference type="EMBL" id="CP043617">
    <property type="protein sequence ID" value="QFR48665.1"/>
    <property type="molecule type" value="Genomic_DNA"/>
</dbReference>
<dbReference type="OrthoDB" id="9773772at2"/>
<dbReference type="PROSITE" id="PS50011">
    <property type="entry name" value="PROTEIN_KINASE_DOM"/>
    <property type="match status" value="1"/>
</dbReference>
<dbReference type="Pfam" id="PF00535">
    <property type="entry name" value="Glycos_transf_2"/>
    <property type="match status" value="1"/>
</dbReference>
<keyword evidence="3 5" id="KW-0808">Transferase</keyword>
<protein>
    <submittedName>
        <fullName evidence="5">Glycosyltransferase</fullName>
    </submittedName>
</protein>
<evidence type="ECO:0000313" key="6">
    <source>
        <dbReference type="Proteomes" id="UP000326944"/>
    </source>
</evidence>
<evidence type="ECO:0000313" key="5">
    <source>
        <dbReference type="EMBL" id="QFR48665.1"/>
    </source>
</evidence>
<organism evidence="5 6">
    <name type="scientific">Sulfurimonas lithotrophica</name>
    <dbReference type="NCBI Taxonomy" id="2590022"/>
    <lineage>
        <taxon>Bacteria</taxon>
        <taxon>Pseudomonadati</taxon>
        <taxon>Campylobacterota</taxon>
        <taxon>Epsilonproteobacteria</taxon>
        <taxon>Campylobacterales</taxon>
        <taxon>Sulfurimonadaceae</taxon>
        <taxon>Sulfurimonas</taxon>
    </lineage>
</organism>
<dbReference type="InterPro" id="IPR029044">
    <property type="entry name" value="Nucleotide-diphossugar_trans"/>
</dbReference>
<keyword evidence="2" id="KW-0328">Glycosyltransferase</keyword>
<feature type="domain" description="Protein kinase" evidence="4">
    <location>
        <begin position="305"/>
        <end position="535"/>
    </location>
</feature>
<proteinExistence type="inferred from homology"/>
<reference evidence="5 6" key="1">
    <citation type="submission" date="2019-09" db="EMBL/GenBank/DDBJ databases">
        <title>Sulfurimonas gotlandica sp. nov., a chemoautotrophic and psychrotolerant epsilonproteobacterium isolated from a pelagic redoxcline, and an emended description of the genus Sulfurimonas.</title>
        <authorList>
            <person name="Wang S."/>
            <person name="Jiang L."/>
            <person name="Shao S."/>
        </authorList>
    </citation>
    <scope>NUCLEOTIDE SEQUENCE [LARGE SCALE GENOMIC DNA]</scope>
    <source>
        <strain evidence="5 6">GYSZ_1</strain>
    </source>
</reference>
<comment type="similarity">
    <text evidence="1">Belongs to the glycosyltransferase 2 family.</text>
</comment>
<dbReference type="PANTHER" id="PTHR43179">
    <property type="entry name" value="RHAMNOSYLTRANSFERASE WBBL"/>
    <property type="match status" value="1"/>
</dbReference>
<evidence type="ECO:0000256" key="3">
    <source>
        <dbReference type="ARBA" id="ARBA00022679"/>
    </source>
</evidence>
<dbReference type="CDD" id="cd04186">
    <property type="entry name" value="GT_2_like_c"/>
    <property type="match status" value="1"/>
</dbReference>
<evidence type="ECO:0000259" key="4">
    <source>
        <dbReference type="PROSITE" id="PS50011"/>
    </source>
</evidence>
<dbReference type="AlphaFoldDB" id="A0A5P8NYZ5"/>
<keyword evidence="6" id="KW-1185">Reference proteome</keyword>
<name>A0A5P8NYZ5_9BACT</name>
<dbReference type="InterPro" id="IPR000719">
    <property type="entry name" value="Prot_kinase_dom"/>
</dbReference>
<dbReference type="SUPFAM" id="SSF53448">
    <property type="entry name" value="Nucleotide-diphospho-sugar transferases"/>
    <property type="match status" value="1"/>
</dbReference>
<dbReference type="SUPFAM" id="SSF56112">
    <property type="entry name" value="Protein kinase-like (PK-like)"/>
    <property type="match status" value="1"/>
</dbReference>
<dbReference type="GO" id="GO:0004672">
    <property type="term" value="F:protein kinase activity"/>
    <property type="evidence" value="ECO:0007669"/>
    <property type="project" value="InterPro"/>
</dbReference>